<dbReference type="PIRSF" id="PIRSF005813">
    <property type="entry name" value="MSH2"/>
    <property type="match status" value="1"/>
</dbReference>
<evidence type="ECO:0000256" key="4">
    <source>
        <dbReference type="ARBA" id="ARBA00023125"/>
    </source>
</evidence>
<dbReference type="OrthoDB" id="295033at2759"/>
<dbReference type="GO" id="GO:0030983">
    <property type="term" value="F:mismatched DNA binding"/>
    <property type="evidence" value="ECO:0007669"/>
    <property type="project" value="InterPro"/>
</dbReference>
<keyword evidence="3" id="KW-0067">ATP-binding</keyword>
<dbReference type="EMBL" id="VDLU01000002">
    <property type="protein sequence ID" value="TNJ28896.1"/>
    <property type="molecule type" value="Genomic_DNA"/>
</dbReference>
<dbReference type="SUPFAM" id="SSF48334">
    <property type="entry name" value="DNA repair protein MutS, domain III"/>
    <property type="match status" value="1"/>
</dbReference>
<dbReference type="SMART" id="SM00534">
    <property type="entry name" value="MUTSac"/>
    <property type="match status" value="1"/>
</dbReference>
<dbReference type="VEuPathDB" id="GiardiaDB:GMRT_15316"/>
<dbReference type="AlphaFoldDB" id="A0A4Z1SSJ8"/>
<gene>
    <name evidence="6" type="ORF">GMRT_15316</name>
</gene>
<evidence type="ECO:0000313" key="7">
    <source>
        <dbReference type="Proteomes" id="UP000315496"/>
    </source>
</evidence>
<dbReference type="PANTHER" id="PTHR11361">
    <property type="entry name" value="DNA MISMATCH REPAIR PROTEIN MUTS FAMILY MEMBER"/>
    <property type="match status" value="1"/>
</dbReference>
<organism evidence="6 7">
    <name type="scientific">Giardia muris</name>
    <dbReference type="NCBI Taxonomy" id="5742"/>
    <lineage>
        <taxon>Eukaryota</taxon>
        <taxon>Metamonada</taxon>
        <taxon>Diplomonadida</taxon>
        <taxon>Hexamitidae</taxon>
        <taxon>Giardiinae</taxon>
        <taxon>Giardia</taxon>
    </lineage>
</organism>
<dbReference type="InterPro" id="IPR036187">
    <property type="entry name" value="DNA_mismatch_repair_MutS_sf"/>
</dbReference>
<dbReference type="Proteomes" id="UP000315496">
    <property type="component" value="Chromosome 2"/>
</dbReference>
<sequence length="920" mass="100801">MSDFWSSTAYEAYLEALKGTLGDEAINIYTLWSGVHFIGGEDVDRVSDIVILQPLYWKGDVLNKTPLDGSHRIARLTEEQFQAVVTLGFSSLRVRISQFELADEHFTRVRTGSPGNPSAFVDIVPQLAGYDAPATAVILVSPMEAGCSVCVAYSTGEYHLGAAVFTDDSSFPLLAALLCMIGAREVLAVHNLDLYHCIEAQGLMYTIATEGIRRAVESELKSLEGTLTHASLEKIRNVLITDARTTLDALYHKSLAACYSSREVSHLIKAESREISGGCILLGLLRMVMDTCHVSSTQSTVLFESPSLDSCLLYTPSDMLALNILATNSAVSLHTLLYKTATPYGAGLLTRWLRAPLIDLIDIQERQELVHYLAGMDFAGQRYTHLHKLLKRSPNLETIGARLRDFSTRQKGTLFPGILDMYVFFRSYLPGIVSTFTDSTDALESVHNLSKSLQLVSMALAGFQEQVEAVFDLNSPYLSSGASDIFASNDEIYLIVGFDQTLDELRQRLDLERTTITREYGMINESVKGARILFTPSQGYVIRCPKSSYPSVMALGSAIILENKANYVKFTTECLQKSSERRKEAFHAYFKHQATLEASVLSSFVSYEPSIARLAKLLATIDVLSSFATQATNGWTRPTLTCDGPLHLQHCKNPLLMNNIGIDATIGSDIYFDDKRRVLLLTGPNAGGKTTLLRALGQSIVLAQIGALVPCAAATIPIRTRLAVRLGTSDCLRRGYSTFMYEMVNTQYLLSTAQPGALLLIDELGRGTSVSEGYGISRAVIEEILGKRCMALVATHIMELVAGLTKTAGLWPVHMRSAFAGNKLVLTYNLADGSATSTYGLDVARAAGMPREVIDMATATLAQEPSRKFQAQTPTKDLTDSLVYVARALLRYSRGAITADELRRIRDEGVACMDAAKPRM</sequence>
<dbReference type="Pfam" id="PF05192">
    <property type="entry name" value="MutS_III"/>
    <property type="match status" value="1"/>
</dbReference>
<dbReference type="PROSITE" id="PS00486">
    <property type="entry name" value="DNA_MISMATCH_REPAIR_2"/>
    <property type="match status" value="1"/>
</dbReference>
<dbReference type="GO" id="GO:0032301">
    <property type="term" value="C:MutSalpha complex"/>
    <property type="evidence" value="ECO:0007669"/>
    <property type="project" value="TreeGrafter"/>
</dbReference>
<protein>
    <submittedName>
        <fullName evidence="6">Msh2-like protein</fullName>
    </submittedName>
</protein>
<keyword evidence="4" id="KW-0238">DNA-binding</keyword>
<dbReference type="CDD" id="cd03243">
    <property type="entry name" value="ABC_MutS_homologs"/>
    <property type="match status" value="1"/>
</dbReference>
<dbReference type="GO" id="GO:0140664">
    <property type="term" value="F:ATP-dependent DNA damage sensor activity"/>
    <property type="evidence" value="ECO:0007669"/>
    <property type="project" value="InterPro"/>
</dbReference>
<comment type="similarity">
    <text evidence="1">Belongs to the DNA mismatch repair MutS family.</text>
</comment>
<dbReference type="InterPro" id="IPR000432">
    <property type="entry name" value="DNA_mismatch_repair_MutS_C"/>
</dbReference>
<dbReference type="Gene3D" id="3.40.50.300">
    <property type="entry name" value="P-loop containing nucleotide triphosphate hydrolases"/>
    <property type="match status" value="1"/>
</dbReference>
<evidence type="ECO:0000256" key="3">
    <source>
        <dbReference type="ARBA" id="ARBA00022840"/>
    </source>
</evidence>
<evidence type="ECO:0000259" key="5">
    <source>
        <dbReference type="PROSITE" id="PS00486"/>
    </source>
</evidence>
<feature type="domain" description="DNA mismatch repair proteins mutS family" evidence="5">
    <location>
        <begin position="757"/>
        <end position="773"/>
    </location>
</feature>
<proteinExistence type="inferred from homology"/>
<dbReference type="InterPro" id="IPR007861">
    <property type="entry name" value="DNA_mismatch_repair_MutS_clamp"/>
</dbReference>
<dbReference type="PANTHER" id="PTHR11361:SF148">
    <property type="entry name" value="DNA MISMATCH REPAIR PROTEIN MSH6"/>
    <property type="match status" value="1"/>
</dbReference>
<dbReference type="Gene3D" id="1.10.1420.10">
    <property type="match status" value="2"/>
</dbReference>
<dbReference type="SUPFAM" id="SSF52540">
    <property type="entry name" value="P-loop containing nucleoside triphosphate hydrolases"/>
    <property type="match status" value="1"/>
</dbReference>
<dbReference type="SMART" id="SM00533">
    <property type="entry name" value="MUTSd"/>
    <property type="match status" value="1"/>
</dbReference>
<keyword evidence="2" id="KW-0547">Nucleotide-binding</keyword>
<dbReference type="GO" id="GO:0005524">
    <property type="term" value="F:ATP binding"/>
    <property type="evidence" value="ECO:0007669"/>
    <property type="project" value="UniProtKB-KW"/>
</dbReference>
<dbReference type="InterPro" id="IPR011184">
    <property type="entry name" value="DNA_mismatch_repair_Msh2"/>
</dbReference>
<dbReference type="GO" id="GO:0006298">
    <property type="term" value="P:mismatch repair"/>
    <property type="evidence" value="ECO:0007669"/>
    <property type="project" value="InterPro"/>
</dbReference>
<evidence type="ECO:0000256" key="1">
    <source>
        <dbReference type="ARBA" id="ARBA00006271"/>
    </source>
</evidence>
<dbReference type="InterPro" id="IPR045076">
    <property type="entry name" value="MutS"/>
</dbReference>
<dbReference type="InterPro" id="IPR007696">
    <property type="entry name" value="DNA_mismatch_repair_MutS_core"/>
</dbReference>
<keyword evidence="7" id="KW-1185">Reference proteome</keyword>
<dbReference type="InterPro" id="IPR027417">
    <property type="entry name" value="P-loop_NTPase"/>
</dbReference>
<dbReference type="Pfam" id="PF05190">
    <property type="entry name" value="MutS_IV"/>
    <property type="match status" value="1"/>
</dbReference>
<comment type="caution">
    <text evidence="6">The sequence shown here is derived from an EMBL/GenBank/DDBJ whole genome shotgun (WGS) entry which is preliminary data.</text>
</comment>
<dbReference type="Pfam" id="PF00488">
    <property type="entry name" value="MutS_V"/>
    <property type="match status" value="1"/>
</dbReference>
<evidence type="ECO:0000313" key="6">
    <source>
        <dbReference type="EMBL" id="TNJ28896.1"/>
    </source>
</evidence>
<evidence type="ECO:0000256" key="2">
    <source>
        <dbReference type="ARBA" id="ARBA00022741"/>
    </source>
</evidence>
<reference evidence="6 7" key="1">
    <citation type="submission" date="2019-05" db="EMBL/GenBank/DDBJ databases">
        <title>The compact genome of Giardia muris reveals important steps in the evolution of intestinal protozoan parasites.</title>
        <authorList>
            <person name="Xu F."/>
            <person name="Jimenez-Gonzalez A."/>
            <person name="Einarsson E."/>
            <person name="Astvaldsson A."/>
            <person name="Peirasmaki D."/>
            <person name="Eckmann L."/>
            <person name="Andersson J.O."/>
            <person name="Svard S.G."/>
            <person name="Jerlstrom-Hultqvist J."/>
        </authorList>
    </citation>
    <scope>NUCLEOTIDE SEQUENCE [LARGE SCALE GENOMIC DNA]</scope>
    <source>
        <strain evidence="6 7">Roberts-Thomson</strain>
    </source>
</reference>
<accession>A0A4Z1SSJ8</accession>
<name>A0A4Z1SSJ8_GIAMU</name>